<sequence length="122" mass="13955">MINQEDIQILENKLNTAMIQHDVNTLNNLLDDQVVFINHFGNILKKSDDIQSHKDKDFDIEAIEVLKNSVTIFKNTAISVSNTKVHAHFGNKKQTDHLIYNRVWQKNIDESIKVISATVTAI</sequence>
<name>A0A6P2CPL0_9LACO</name>
<accession>A0A6P2CPL0</accession>
<dbReference type="EMBL" id="SDGY01000001">
    <property type="protein sequence ID" value="TYC47534.1"/>
    <property type="molecule type" value="Genomic_DNA"/>
</dbReference>
<keyword evidence="3" id="KW-1185">Reference proteome</keyword>
<proteinExistence type="predicted"/>
<dbReference type="RefSeq" id="WP_148605378.1">
    <property type="nucleotide sequence ID" value="NZ_BSUV01000001.1"/>
</dbReference>
<dbReference type="Pfam" id="PF14534">
    <property type="entry name" value="DUF4440"/>
    <property type="match status" value="1"/>
</dbReference>
<evidence type="ECO:0000259" key="1">
    <source>
        <dbReference type="Pfam" id="PF14534"/>
    </source>
</evidence>
<comment type="caution">
    <text evidence="2">The sequence shown here is derived from an EMBL/GenBank/DDBJ whole genome shotgun (WGS) entry which is preliminary data.</text>
</comment>
<organism evidence="2 3">
    <name type="scientific">Leuconostoc litchii</name>
    <dbReference type="NCBI Taxonomy" id="1981069"/>
    <lineage>
        <taxon>Bacteria</taxon>
        <taxon>Bacillati</taxon>
        <taxon>Bacillota</taxon>
        <taxon>Bacilli</taxon>
        <taxon>Lactobacillales</taxon>
        <taxon>Lactobacillaceae</taxon>
        <taxon>Leuconostoc</taxon>
    </lineage>
</organism>
<dbReference type="SUPFAM" id="SSF54427">
    <property type="entry name" value="NTF2-like"/>
    <property type="match status" value="1"/>
</dbReference>
<dbReference type="InterPro" id="IPR032710">
    <property type="entry name" value="NTF2-like_dom_sf"/>
</dbReference>
<reference evidence="2 3" key="1">
    <citation type="submission" date="2019-01" db="EMBL/GenBank/DDBJ databases">
        <title>Leuconostoc litchii sp. nov., a novel lactic acid bacterium isolated from lychee.</title>
        <authorList>
            <person name="Wang L.-T."/>
        </authorList>
    </citation>
    <scope>NUCLEOTIDE SEQUENCE [LARGE SCALE GENOMIC DNA]</scope>
    <source>
        <strain evidence="2 3">MB7</strain>
    </source>
</reference>
<evidence type="ECO:0000313" key="2">
    <source>
        <dbReference type="EMBL" id="TYC47534.1"/>
    </source>
</evidence>
<feature type="domain" description="DUF4440" evidence="1">
    <location>
        <begin position="10"/>
        <end position="107"/>
    </location>
</feature>
<dbReference type="Proteomes" id="UP000442244">
    <property type="component" value="Unassembled WGS sequence"/>
</dbReference>
<dbReference type="OrthoDB" id="5383110at2"/>
<dbReference type="InterPro" id="IPR027843">
    <property type="entry name" value="DUF4440"/>
</dbReference>
<gene>
    <name evidence="2" type="ORF">ESZ47_05200</name>
</gene>
<dbReference type="Gene3D" id="3.10.450.50">
    <property type="match status" value="1"/>
</dbReference>
<dbReference type="AlphaFoldDB" id="A0A6P2CPL0"/>
<evidence type="ECO:0000313" key="3">
    <source>
        <dbReference type="Proteomes" id="UP000442244"/>
    </source>
</evidence>
<protein>
    <submittedName>
        <fullName evidence="2">Nuclear transport factor 2 family protein</fullName>
    </submittedName>
</protein>